<dbReference type="InterPro" id="IPR013785">
    <property type="entry name" value="Aldolase_TIM"/>
</dbReference>
<proteinExistence type="predicted"/>
<feature type="non-terminal residue" evidence="6">
    <location>
        <position position="369"/>
    </location>
</feature>
<dbReference type="GO" id="GO:0051536">
    <property type="term" value="F:iron-sulfur cluster binding"/>
    <property type="evidence" value="ECO:0007669"/>
    <property type="project" value="UniProtKB-KW"/>
</dbReference>
<keyword evidence="1" id="KW-0949">S-adenosyl-L-methionine</keyword>
<dbReference type="GO" id="GO:0046872">
    <property type="term" value="F:metal ion binding"/>
    <property type="evidence" value="ECO:0007669"/>
    <property type="project" value="UniProtKB-KW"/>
</dbReference>
<dbReference type="InterPro" id="IPR013446">
    <property type="entry name" value="G1P_cyt_trans-like"/>
</dbReference>
<evidence type="ECO:0000256" key="1">
    <source>
        <dbReference type="ARBA" id="ARBA00022691"/>
    </source>
</evidence>
<dbReference type="Gene3D" id="3.90.550.10">
    <property type="entry name" value="Spore Coat Polysaccharide Biosynthesis Protein SpsA, Chain A"/>
    <property type="match status" value="1"/>
</dbReference>
<dbReference type="AlphaFoldDB" id="A0A381XFN0"/>
<protein>
    <recommendedName>
        <fullName evidence="5">Nucleotidyl transferase domain-containing protein</fullName>
    </recommendedName>
</protein>
<gene>
    <name evidence="6" type="ORF">METZ01_LOCUS116135</name>
</gene>
<evidence type="ECO:0000256" key="2">
    <source>
        <dbReference type="ARBA" id="ARBA00022723"/>
    </source>
</evidence>
<keyword evidence="2" id="KW-0479">Metal-binding</keyword>
<dbReference type="SFLD" id="SFLDS00029">
    <property type="entry name" value="Radical_SAM"/>
    <property type="match status" value="1"/>
</dbReference>
<evidence type="ECO:0000256" key="4">
    <source>
        <dbReference type="ARBA" id="ARBA00023014"/>
    </source>
</evidence>
<keyword evidence="3" id="KW-0408">Iron</keyword>
<dbReference type="Pfam" id="PF00483">
    <property type="entry name" value="NTP_transferase"/>
    <property type="match status" value="1"/>
</dbReference>
<dbReference type="SUPFAM" id="SSF102114">
    <property type="entry name" value="Radical SAM enzymes"/>
    <property type="match status" value="1"/>
</dbReference>
<evidence type="ECO:0000259" key="5">
    <source>
        <dbReference type="Pfam" id="PF00483"/>
    </source>
</evidence>
<reference evidence="6" key="1">
    <citation type="submission" date="2018-05" db="EMBL/GenBank/DDBJ databases">
        <authorList>
            <person name="Lanie J.A."/>
            <person name="Ng W.-L."/>
            <person name="Kazmierczak K.M."/>
            <person name="Andrzejewski T.M."/>
            <person name="Davidsen T.M."/>
            <person name="Wayne K.J."/>
            <person name="Tettelin H."/>
            <person name="Glass J.I."/>
            <person name="Rusch D."/>
            <person name="Podicherti R."/>
            <person name="Tsui H.-C.T."/>
            <person name="Winkler M.E."/>
        </authorList>
    </citation>
    <scope>NUCLEOTIDE SEQUENCE</scope>
</reference>
<name>A0A381XFN0_9ZZZZ</name>
<accession>A0A381XFN0</accession>
<dbReference type="GO" id="GO:0047343">
    <property type="term" value="F:glucose-1-phosphate cytidylyltransferase activity"/>
    <property type="evidence" value="ECO:0007669"/>
    <property type="project" value="InterPro"/>
</dbReference>
<dbReference type="CDD" id="cd04181">
    <property type="entry name" value="NTP_transferase"/>
    <property type="match status" value="1"/>
</dbReference>
<keyword evidence="4" id="KW-0411">Iron-sulfur</keyword>
<dbReference type="EMBL" id="UINC01014928">
    <property type="protein sequence ID" value="SVA63281.1"/>
    <property type="molecule type" value="Genomic_DNA"/>
</dbReference>
<dbReference type="InterPro" id="IPR029044">
    <property type="entry name" value="Nucleotide-diphossugar_trans"/>
</dbReference>
<dbReference type="InterPro" id="IPR058240">
    <property type="entry name" value="rSAM_sf"/>
</dbReference>
<dbReference type="SUPFAM" id="SSF53448">
    <property type="entry name" value="Nucleotide-diphospho-sugar transferases"/>
    <property type="match status" value="1"/>
</dbReference>
<organism evidence="6">
    <name type="scientific">marine metagenome</name>
    <dbReference type="NCBI Taxonomy" id="408172"/>
    <lineage>
        <taxon>unclassified sequences</taxon>
        <taxon>metagenomes</taxon>
        <taxon>ecological metagenomes</taxon>
    </lineage>
</organism>
<dbReference type="PANTHER" id="PTHR47183:SF2">
    <property type="entry name" value="GLUCOSE-1-PHOSPHATE CYTIDYLYLTRANSFERASE-RELATED"/>
    <property type="match status" value="1"/>
</dbReference>
<dbReference type="PANTHER" id="PTHR47183">
    <property type="entry name" value="GLUCOSE-1-PHOSPHATE CYTIDYLYLTRANSFERASE-RELATED"/>
    <property type="match status" value="1"/>
</dbReference>
<sequence>MVAISQTPLESHWVIVLCGGRGSRLGSVTESIPKSLALIHDKPIIWYTFLSLYKDGFRKFIFPLGYRGSMIEEFITKEFDELDCEIRFMDTGEDTPVAQRLHKVSSQIAEKDDFFLINGDTFFDFDILGMYHFHRRKNALATLSSVKIISDYGILIEEGGQLKDFSREEEVSHFTLNRKKNARGHVNSGFVWLNKEALKLIDLENCKNFEQELFSKIIKMGRAAHFKIEGNWFSVDTKKDLNTINQKEGNQMTLGKRVQETKKNLSTRYSYQSRYYGDVNELKNSILKKTIIPHQVEVQPGPMGGDICWMKCPYCYGHTAKDLGERITPERYVDIMTQIAEGGVKKVIFAGYATDPLFYEHMEDIVQVA</sequence>
<evidence type="ECO:0000256" key="3">
    <source>
        <dbReference type="ARBA" id="ARBA00023004"/>
    </source>
</evidence>
<dbReference type="Gene3D" id="3.20.20.70">
    <property type="entry name" value="Aldolase class I"/>
    <property type="match status" value="1"/>
</dbReference>
<feature type="domain" description="Nucleotidyl transferase" evidence="5">
    <location>
        <begin position="15"/>
        <end position="248"/>
    </location>
</feature>
<dbReference type="InterPro" id="IPR005835">
    <property type="entry name" value="NTP_transferase_dom"/>
</dbReference>
<dbReference type="InterPro" id="IPR007197">
    <property type="entry name" value="rSAM"/>
</dbReference>
<evidence type="ECO:0000313" key="6">
    <source>
        <dbReference type="EMBL" id="SVA63281.1"/>
    </source>
</evidence>